<comment type="caution">
    <text evidence="1">The sequence shown here is derived from an EMBL/GenBank/DDBJ whole genome shotgun (WGS) entry which is preliminary data.</text>
</comment>
<sequence>MLAVAAQDAAIIEKTRDATLLLVSDLVLKDLDANSVTFGDVVFLNPPATETVKGVVELADTAEATAGDDDQRAMTPAKVHQAFKQFGLGRDNSQNAVLDDIEVTSIQAWDNNDPSAPFNGGAVITLKASAKTHGAQLAVASGNEGISYRPLEKGVWATEWFHLWHTGNMGRAVA</sequence>
<dbReference type="PATRIC" id="fig|699431.3.peg.3625"/>
<accession>A0A0P7GTU6</accession>
<proteinExistence type="predicted"/>
<keyword evidence="2" id="KW-1185">Reference proteome</keyword>
<reference evidence="2" key="1">
    <citation type="submission" date="2013-11" db="EMBL/GenBank/DDBJ databases">
        <authorList>
            <person name="Hoang H.T."/>
            <person name="Killian M.L."/>
            <person name="Madson D.M."/>
            <person name="Arruda P.H.E."/>
            <person name="Sun D."/>
            <person name="Schwartz K.J."/>
            <person name="Yoon K."/>
        </authorList>
    </citation>
    <scope>NUCLEOTIDE SEQUENCE [LARGE SCALE GENOMIC DNA]</scope>
    <source>
        <strain evidence="2">CDK2</strain>
    </source>
</reference>
<dbReference type="AlphaFoldDB" id="A0A0P7GTU6"/>
<name>A0A0P7GTU6_9EURY</name>
<dbReference type="STRING" id="699431.SY89_03531"/>
<dbReference type="EMBL" id="LGUC01000003">
    <property type="protein sequence ID" value="KPN28879.1"/>
    <property type="molecule type" value="Genomic_DNA"/>
</dbReference>
<protein>
    <submittedName>
        <fullName evidence="1">Uncharacterized protein</fullName>
    </submittedName>
</protein>
<evidence type="ECO:0000313" key="1">
    <source>
        <dbReference type="EMBL" id="KPN28879.1"/>
    </source>
</evidence>
<dbReference type="Proteomes" id="UP000050535">
    <property type="component" value="Unassembled WGS sequence"/>
</dbReference>
<gene>
    <name evidence="1" type="ORF">SY89_03531</name>
</gene>
<evidence type="ECO:0000313" key="2">
    <source>
        <dbReference type="Proteomes" id="UP000050535"/>
    </source>
</evidence>
<organism evidence="1 2">
    <name type="scientific">Halolamina pelagica</name>
    <dbReference type="NCBI Taxonomy" id="699431"/>
    <lineage>
        <taxon>Archaea</taxon>
        <taxon>Methanobacteriati</taxon>
        <taxon>Methanobacteriota</taxon>
        <taxon>Stenosarchaea group</taxon>
        <taxon>Halobacteria</taxon>
        <taxon>Halobacteriales</taxon>
        <taxon>Haloferacaceae</taxon>
    </lineage>
</organism>